<keyword evidence="10" id="KW-0325">Glycoprotein</keyword>
<keyword evidence="18" id="KW-1185">Reference proteome</keyword>
<dbReference type="CDD" id="cd02120">
    <property type="entry name" value="PA_subtilisin_like"/>
    <property type="match status" value="1"/>
</dbReference>
<proteinExistence type="inferred from homology"/>
<dbReference type="Gene3D" id="3.30.70.80">
    <property type="entry name" value="Peptidase S8 propeptide/proteinase inhibitor I9"/>
    <property type="match status" value="1"/>
</dbReference>
<dbReference type="EMBL" id="KE345782">
    <property type="protein sequence ID" value="EXC15620.1"/>
    <property type="molecule type" value="Genomic_DNA"/>
</dbReference>
<dbReference type="PROSITE" id="PS51892">
    <property type="entry name" value="SUBTILASE"/>
    <property type="match status" value="1"/>
</dbReference>
<name>W9S7B9_9ROSA</name>
<dbReference type="SUPFAM" id="SSF52743">
    <property type="entry name" value="Subtilisin-like"/>
    <property type="match status" value="1"/>
</dbReference>
<dbReference type="Pfam" id="PF17766">
    <property type="entry name" value="fn3_6"/>
    <property type="match status" value="1"/>
</dbReference>
<dbReference type="Gene3D" id="2.60.40.2310">
    <property type="match status" value="1"/>
</dbReference>
<dbReference type="FunFam" id="3.50.30.30:FF:000005">
    <property type="entry name" value="subtilisin-like protease SBT1.5"/>
    <property type="match status" value="1"/>
</dbReference>
<evidence type="ECO:0000256" key="11">
    <source>
        <dbReference type="PIRSR" id="PIRSR615500-1"/>
    </source>
</evidence>
<dbReference type="InterPro" id="IPR015500">
    <property type="entry name" value="Peptidase_S8_subtilisin-rel"/>
</dbReference>
<dbReference type="FunFam" id="3.40.50.200:FF:000006">
    <property type="entry name" value="Subtilisin-like protease SBT1.5"/>
    <property type="match status" value="1"/>
</dbReference>
<dbReference type="InterPro" id="IPR034197">
    <property type="entry name" value="Peptidases_S8_3"/>
</dbReference>
<dbReference type="InterPro" id="IPR036852">
    <property type="entry name" value="Peptidase_S8/S53_dom_sf"/>
</dbReference>
<sequence length="752" mass="80891">MSYNFMKVYWSYVVYLGAHSHGPDFSPLLDSERVTQSHYEFLGSFLGSHEVAKEALFYSYTRHINGFAATLEEEVAAEIANHPRVISVFLNKGRKLHTTRSWDFLGLEHNGFVPKSSLWKKARYGENAIIGNLDTGVWPESKSFSDEELGPIPPKWKGICQKGLDSSFHCNRKLIGARYFNKGYGAAAGPLNSTFDSPRDNEGHGSHTLSTASGNFVPAANVFGFGNGTAKGGSPRARVAAYKVCWPPIDGNECFDADILAAFDIAIHDGVDVLSVSLGGSPAPFFNDSVAIGSFHAIKHGIVVVCSGGNSGPADATVSNVAPWEITVGASTMDREFPSYVILGNKKSFKGQSLSAKALQIGKFYPLVSALDAKAANASAADALLCKPATLDPKKVTGKILVCLRGQNARVDKGQQALEAGAVGMILANNELTGNEIIADPHVLPASHINYNDGINVFTYINSTKSPKGYITPATTKLGTKPAPFMAAFSSKGPNTVTPEILKPDITAPGVSIIAAYTEAQGPTNEEFDKRRISFNSISGTSMSCPHVSGIVGLLKTLHPDWSPAAIKSAIMTTARTRDNQMEPLLNSSNFKATPFSYGAGHVNPNGAMDPGLVYDLSFNDYLNFLCALRYNATQIEMFSEKPYKCSKKISLTNLNYPSITVPKLSGSIAVTRTLKNVGTPGTYRARVENQAGISVSVEPKSLKFKRVGEEKSFTLTLKAKNPKAAKDYAFGKLIWSDGTHYVRSPIVVKAA</sequence>
<evidence type="ECO:0000256" key="2">
    <source>
        <dbReference type="ARBA" id="ARBA00004271"/>
    </source>
</evidence>
<dbReference type="SUPFAM" id="SSF52025">
    <property type="entry name" value="PA domain"/>
    <property type="match status" value="1"/>
</dbReference>
<comment type="similarity">
    <text evidence="3 12">Belongs to the peptidase S8 family.</text>
</comment>
<keyword evidence="7" id="KW-0732">Signal</keyword>
<feature type="active site" description="Charge relay system" evidence="11 12">
    <location>
        <position position="204"/>
    </location>
</feature>
<feature type="active site" description="Charge relay system" evidence="11 12">
    <location>
        <position position="542"/>
    </location>
</feature>
<evidence type="ECO:0000256" key="4">
    <source>
        <dbReference type="ARBA" id="ARBA00022523"/>
    </source>
</evidence>
<evidence type="ECO:0000256" key="3">
    <source>
        <dbReference type="ARBA" id="ARBA00011073"/>
    </source>
</evidence>
<dbReference type="GO" id="GO:0009610">
    <property type="term" value="P:response to symbiotic fungus"/>
    <property type="evidence" value="ECO:0007669"/>
    <property type="project" value="UniProtKB-ARBA"/>
</dbReference>
<feature type="domain" description="Peptidase S8/S53" evidence="13">
    <location>
        <begin position="126"/>
        <end position="601"/>
    </location>
</feature>
<dbReference type="InterPro" id="IPR046450">
    <property type="entry name" value="PA_dom_sf"/>
</dbReference>
<dbReference type="GO" id="GO:0048046">
    <property type="term" value="C:apoplast"/>
    <property type="evidence" value="ECO:0007669"/>
    <property type="project" value="UniProtKB-SubCell"/>
</dbReference>
<dbReference type="PROSITE" id="PS00138">
    <property type="entry name" value="SUBTILASE_SER"/>
    <property type="match status" value="1"/>
</dbReference>
<dbReference type="InterPro" id="IPR010259">
    <property type="entry name" value="S8pro/Inhibitor_I9"/>
</dbReference>
<dbReference type="InterPro" id="IPR003137">
    <property type="entry name" value="PA_domain"/>
</dbReference>
<comment type="function">
    <text evidence="1">Required for arbuscular mycorrhiza (AM) development during AM symbiosis with AM fungi (e.g. Glomeromycota intraradices).</text>
</comment>
<dbReference type="GO" id="GO:0009609">
    <property type="term" value="P:response to symbiotic bacterium"/>
    <property type="evidence" value="ECO:0007669"/>
    <property type="project" value="UniProtKB-ARBA"/>
</dbReference>
<evidence type="ECO:0000259" key="13">
    <source>
        <dbReference type="Pfam" id="PF00082"/>
    </source>
</evidence>
<dbReference type="FunFam" id="2.60.40.2310:FF:000002">
    <property type="entry name" value="p69E protein-like"/>
    <property type="match status" value="1"/>
</dbReference>
<reference evidence="18" key="1">
    <citation type="submission" date="2013-01" db="EMBL/GenBank/DDBJ databases">
        <title>Draft Genome Sequence of a Mulberry Tree, Morus notabilis C.K. Schneid.</title>
        <authorList>
            <person name="He N."/>
            <person name="Zhao S."/>
        </authorList>
    </citation>
    <scope>NUCLEOTIDE SEQUENCE</scope>
</reference>
<dbReference type="CDD" id="cd04852">
    <property type="entry name" value="Peptidases_S8_3"/>
    <property type="match status" value="1"/>
</dbReference>
<dbReference type="Proteomes" id="UP000030645">
    <property type="component" value="Unassembled WGS sequence"/>
</dbReference>
<dbReference type="Gene3D" id="3.50.30.30">
    <property type="match status" value="1"/>
</dbReference>
<protein>
    <submittedName>
        <fullName evidence="17">Subtilisin-like protease</fullName>
    </submittedName>
</protein>
<feature type="domain" description="Inhibitor I9" evidence="15">
    <location>
        <begin position="11"/>
        <end position="97"/>
    </location>
</feature>
<keyword evidence="6 12" id="KW-0645">Protease</keyword>
<evidence type="ECO:0000256" key="9">
    <source>
        <dbReference type="ARBA" id="ARBA00022825"/>
    </source>
</evidence>
<evidence type="ECO:0000256" key="7">
    <source>
        <dbReference type="ARBA" id="ARBA00022729"/>
    </source>
</evidence>
<feature type="active site" description="Charge relay system" evidence="11 12">
    <location>
        <position position="134"/>
    </location>
</feature>
<evidence type="ECO:0000256" key="5">
    <source>
        <dbReference type="ARBA" id="ARBA00022525"/>
    </source>
</evidence>
<dbReference type="InterPro" id="IPR041469">
    <property type="entry name" value="Subtilisin-like_FN3"/>
</dbReference>
<evidence type="ECO:0000256" key="10">
    <source>
        <dbReference type="ARBA" id="ARBA00023180"/>
    </source>
</evidence>
<keyword evidence="4" id="KW-0052">Apoplast</keyword>
<evidence type="ECO:0000313" key="18">
    <source>
        <dbReference type="Proteomes" id="UP000030645"/>
    </source>
</evidence>
<dbReference type="Gene3D" id="3.40.50.200">
    <property type="entry name" value="Peptidase S8/S53 domain"/>
    <property type="match status" value="1"/>
</dbReference>
<feature type="domain" description="Subtilisin-like protease fibronectin type-III" evidence="16">
    <location>
        <begin position="654"/>
        <end position="749"/>
    </location>
</feature>
<evidence type="ECO:0000256" key="12">
    <source>
        <dbReference type="PROSITE-ProRule" id="PRU01240"/>
    </source>
</evidence>
<evidence type="ECO:0000259" key="14">
    <source>
        <dbReference type="Pfam" id="PF02225"/>
    </source>
</evidence>
<dbReference type="Pfam" id="PF05922">
    <property type="entry name" value="Inhibitor_I9"/>
    <property type="match status" value="1"/>
</dbReference>
<evidence type="ECO:0000259" key="15">
    <source>
        <dbReference type="Pfam" id="PF05922"/>
    </source>
</evidence>
<keyword evidence="8 12" id="KW-0378">Hydrolase</keyword>
<keyword evidence="9 12" id="KW-0720">Serine protease</keyword>
<dbReference type="InterPro" id="IPR045051">
    <property type="entry name" value="SBT"/>
</dbReference>
<evidence type="ECO:0000313" key="17">
    <source>
        <dbReference type="EMBL" id="EXC15620.1"/>
    </source>
</evidence>
<dbReference type="InterPro" id="IPR023828">
    <property type="entry name" value="Peptidase_S8_Ser-AS"/>
</dbReference>
<dbReference type="PRINTS" id="PR00723">
    <property type="entry name" value="SUBTILISIN"/>
</dbReference>
<dbReference type="InterPro" id="IPR000209">
    <property type="entry name" value="Peptidase_S8/S53_dom"/>
</dbReference>
<dbReference type="GO" id="GO:0004252">
    <property type="term" value="F:serine-type endopeptidase activity"/>
    <property type="evidence" value="ECO:0007669"/>
    <property type="project" value="UniProtKB-UniRule"/>
</dbReference>
<keyword evidence="5" id="KW-0964">Secreted</keyword>
<dbReference type="InterPro" id="IPR037045">
    <property type="entry name" value="S8pro/Inhibitor_I9_sf"/>
</dbReference>
<dbReference type="FunFam" id="3.30.70.80:FF:000002">
    <property type="entry name" value="Subtilisin-like protease SBT5.3"/>
    <property type="match status" value="1"/>
</dbReference>
<evidence type="ECO:0000256" key="6">
    <source>
        <dbReference type="ARBA" id="ARBA00022670"/>
    </source>
</evidence>
<dbReference type="AlphaFoldDB" id="W9S7B9"/>
<dbReference type="eggNOG" id="ENOG502QT1T">
    <property type="taxonomic scope" value="Eukaryota"/>
</dbReference>
<dbReference type="GO" id="GO:0006508">
    <property type="term" value="P:proteolysis"/>
    <property type="evidence" value="ECO:0007669"/>
    <property type="project" value="UniProtKB-KW"/>
</dbReference>
<dbReference type="PANTHER" id="PTHR10795">
    <property type="entry name" value="PROPROTEIN CONVERTASE SUBTILISIN/KEXIN"/>
    <property type="match status" value="1"/>
</dbReference>
<evidence type="ECO:0000256" key="1">
    <source>
        <dbReference type="ARBA" id="ARBA00002076"/>
    </source>
</evidence>
<organism evidence="17 18">
    <name type="scientific">Morus notabilis</name>
    <dbReference type="NCBI Taxonomy" id="981085"/>
    <lineage>
        <taxon>Eukaryota</taxon>
        <taxon>Viridiplantae</taxon>
        <taxon>Streptophyta</taxon>
        <taxon>Embryophyta</taxon>
        <taxon>Tracheophyta</taxon>
        <taxon>Spermatophyta</taxon>
        <taxon>Magnoliopsida</taxon>
        <taxon>eudicotyledons</taxon>
        <taxon>Gunneridae</taxon>
        <taxon>Pentapetalae</taxon>
        <taxon>rosids</taxon>
        <taxon>fabids</taxon>
        <taxon>Rosales</taxon>
        <taxon>Moraceae</taxon>
        <taxon>Moreae</taxon>
        <taxon>Morus</taxon>
    </lineage>
</organism>
<accession>W9S7B9</accession>
<evidence type="ECO:0000256" key="8">
    <source>
        <dbReference type="ARBA" id="ARBA00022801"/>
    </source>
</evidence>
<feature type="domain" description="PA" evidence="14">
    <location>
        <begin position="365"/>
        <end position="454"/>
    </location>
</feature>
<gene>
    <name evidence="17" type="ORF">L484_006884</name>
</gene>
<comment type="subcellular location">
    <subcellularLocation>
        <location evidence="2">Secreted</location>
        <location evidence="2">Extracellular space</location>
        <location evidence="2">Apoplast</location>
    </subcellularLocation>
</comment>
<dbReference type="Pfam" id="PF02225">
    <property type="entry name" value="PA"/>
    <property type="match status" value="1"/>
</dbReference>
<evidence type="ECO:0000259" key="16">
    <source>
        <dbReference type="Pfam" id="PF17766"/>
    </source>
</evidence>
<dbReference type="Pfam" id="PF00082">
    <property type="entry name" value="Peptidase_S8"/>
    <property type="match status" value="1"/>
</dbReference>